<protein>
    <recommendedName>
        <fullName evidence="1">Thioredoxin domain-containing protein</fullName>
    </recommendedName>
</protein>
<feature type="domain" description="Thioredoxin" evidence="1">
    <location>
        <begin position="10"/>
        <end position="84"/>
    </location>
</feature>
<dbReference type="InterPro" id="IPR013766">
    <property type="entry name" value="Thioredoxin_domain"/>
</dbReference>
<dbReference type="EMBL" id="LAZR01024407">
    <property type="protein sequence ID" value="KKL75235.1"/>
    <property type="molecule type" value="Genomic_DNA"/>
</dbReference>
<reference evidence="2" key="1">
    <citation type="journal article" date="2015" name="Nature">
        <title>Complex archaea that bridge the gap between prokaryotes and eukaryotes.</title>
        <authorList>
            <person name="Spang A."/>
            <person name="Saw J.H."/>
            <person name="Jorgensen S.L."/>
            <person name="Zaremba-Niedzwiedzka K."/>
            <person name="Martijn J."/>
            <person name="Lind A.E."/>
            <person name="van Eijk R."/>
            <person name="Schleper C."/>
            <person name="Guy L."/>
            <person name="Ettema T.J."/>
        </authorList>
    </citation>
    <scope>NUCLEOTIDE SEQUENCE</scope>
</reference>
<proteinExistence type="predicted"/>
<gene>
    <name evidence="2" type="ORF">LCGC14_2056930</name>
</gene>
<evidence type="ECO:0000259" key="1">
    <source>
        <dbReference type="Pfam" id="PF00085"/>
    </source>
</evidence>
<accession>A0A0F9H0T5</accession>
<organism evidence="2">
    <name type="scientific">marine sediment metagenome</name>
    <dbReference type="NCBI Taxonomy" id="412755"/>
    <lineage>
        <taxon>unclassified sequences</taxon>
        <taxon>metagenomes</taxon>
        <taxon>ecological metagenomes</taxon>
    </lineage>
</organism>
<dbReference type="SUPFAM" id="SSF52833">
    <property type="entry name" value="Thioredoxin-like"/>
    <property type="match status" value="1"/>
</dbReference>
<dbReference type="InterPro" id="IPR036249">
    <property type="entry name" value="Thioredoxin-like_sf"/>
</dbReference>
<name>A0A0F9H0T5_9ZZZZ</name>
<sequence>MTMVRTTTVNQPEVLVFVMSGCAACSELKPLAQQMSVHYQRCINTRIIDVDVDAEFADAMGVEELPTIIGVNAAKQPQIRMVGHDGKPDRLIEVYSRLLAGVTSCSVSPFRDV</sequence>
<dbReference type="AlphaFoldDB" id="A0A0F9H0T5"/>
<dbReference type="Gene3D" id="3.40.30.10">
    <property type="entry name" value="Glutaredoxin"/>
    <property type="match status" value="1"/>
</dbReference>
<evidence type="ECO:0000313" key="2">
    <source>
        <dbReference type="EMBL" id="KKL75235.1"/>
    </source>
</evidence>
<comment type="caution">
    <text evidence="2">The sequence shown here is derived from an EMBL/GenBank/DDBJ whole genome shotgun (WGS) entry which is preliminary data.</text>
</comment>
<dbReference type="Pfam" id="PF00085">
    <property type="entry name" value="Thioredoxin"/>
    <property type="match status" value="1"/>
</dbReference>